<dbReference type="Pfam" id="PF00072">
    <property type="entry name" value="Response_reg"/>
    <property type="match status" value="1"/>
</dbReference>
<dbReference type="InterPro" id="IPR001789">
    <property type="entry name" value="Sig_transdc_resp-reg_receiver"/>
</dbReference>
<accession>A0A8J8NE61</accession>
<evidence type="ECO:0000259" key="3">
    <source>
        <dbReference type="PROSITE" id="PS50110"/>
    </source>
</evidence>
<evidence type="ECO:0000313" key="5">
    <source>
        <dbReference type="Proteomes" id="UP000785679"/>
    </source>
</evidence>
<keyword evidence="5" id="KW-1185">Reference proteome</keyword>
<protein>
    <recommendedName>
        <fullName evidence="3">Response regulatory domain-containing protein</fullName>
    </recommendedName>
</protein>
<sequence length="212" mass="24069">MQSQINSRILQNKRTSITVQPSLQFLSAATQQNSRPNSNTPLTPQQLAQQFVQPSSNNLNIITPTSNQQLNALSSTLSKQVPKVLVADDQEYLVKFMVAMLERYKLQTINKFEILVAHDGKQAVDLYKLHMRDVRLILMDIQMPEMDGYEASKCIREIESENGVEPKCHIVALSGEAASPINQRKCKQNEINEQMVKPINRAQLEQLMHILN</sequence>
<name>A0A8J8NE61_HALGN</name>
<dbReference type="Proteomes" id="UP000785679">
    <property type="component" value="Unassembled WGS sequence"/>
</dbReference>
<feature type="modified residue" description="4-aspartylphosphate" evidence="2">
    <location>
        <position position="140"/>
    </location>
</feature>
<keyword evidence="1 2" id="KW-0597">Phosphoprotein</keyword>
<evidence type="ECO:0000256" key="1">
    <source>
        <dbReference type="ARBA" id="ARBA00022553"/>
    </source>
</evidence>
<dbReference type="GO" id="GO:0000160">
    <property type="term" value="P:phosphorelay signal transduction system"/>
    <property type="evidence" value="ECO:0007669"/>
    <property type="project" value="InterPro"/>
</dbReference>
<dbReference type="PANTHER" id="PTHR43719">
    <property type="entry name" value="TWO-COMPONENT HISTIDINE KINASE"/>
    <property type="match status" value="1"/>
</dbReference>
<dbReference type="SMART" id="SM00448">
    <property type="entry name" value="REC"/>
    <property type="match status" value="1"/>
</dbReference>
<comment type="caution">
    <text evidence="4">The sequence shown here is derived from an EMBL/GenBank/DDBJ whole genome shotgun (WGS) entry which is preliminary data.</text>
</comment>
<dbReference type="EMBL" id="RRYP01021098">
    <property type="protein sequence ID" value="TNV72745.1"/>
    <property type="molecule type" value="Genomic_DNA"/>
</dbReference>
<dbReference type="InterPro" id="IPR011006">
    <property type="entry name" value="CheY-like_superfamily"/>
</dbReference>
<dbReference type="Gene3D" id="3.40.50.2300">
    <property type="match status" value="1"/>
</dbReference>
<dbReference type="AlphaFoldDB" id="A0A8J8NE61"/>
<organism evidence="4 5">
    <name type="scientific">Halteria grandinella</name>
    <dbReference type="NCBI Taxonomy" id="5974"/>
    <lineage>
        <taxon>Eukaryota</taxon>
        <taxon>Sar</taxon>
        <taxon>Alveolata</taxon>
        <taxon>Ciliophora</taxon>
        <taxon>Intramacronucleata</taxon>
        <taxon>Spirotrichea</taxon>
        <taxon>Stichotrichia</taxon>
        <taxon>Sporadotrichida</taxon>
        <taxon>Halteriidae</taxon>
        <taxon>Halteria</taxon>
    </lineage>
</organism>
<dbReference type="PANTHER" id="PTHR43719:SF28">
    <property type="entry name" value="PEROXIDE STRESS-ACTIVATED HISTIDINE KINASE MAK1-RELATED"/>
    <property type="match status" value="1"/>
</dbReference>
<dbReference type="SUPFAM" id="SSF52172">
    <property type="entry name" value="CheY-like"/>
    <property type="match status" value="1"/>
</dbReference>
<dbReference type="CDD" id="cd17546">
    <property type="entry name" value="REC_hyHK_CKI1_RcsC-like"/>
    <property type="match status" value="1"/>
</dbReference>
<dbReference type="PROSITE" id="PS50110">
    <property type="entry name" value="RESPONSE_REGULATORY"/>
    <property type="match status" value="1"/>
</dbReference>
<reference evidence="4" key="1">
    <citation type="submission" date="2019-06" db="EMBL/GenBank/DDBJ databases">
        <authorList>
            <person name="Zheng W."/>
        </authorList>
    </citation>
    <scope>NUCLEOTIDE SEQUENCE</scope>
    <source>
        <strain evidence="4">QDHG01</strain>
    </source>
</reference>
<feature type="domain" description="Response regulatory" evidence="3">
    <location>
        <begin position="83"/>
        <end position="212"/>
    </location>
</feature>
<dbReference type="OrthoDB" id="311100at2759"/>
<dbReference type="InterPro" id="IPR050956">
    <property type="entry name" value="2C_system_His_kinase"/>
</dbReference>
<evidence type="ECO:0000313" key="4">
    <source>
        <dbReference type="EMBL" id="TNV72745.1"/>
    </source>
</evidence>
<gene>
    <name evidence="4" type="ORF">FGO68_gene2354</name>
</gene>
<proteinExistence type="predicted"/>
<evidence type="ECO:0000256" key="2">
    <source>
        <dbReference type="PROSITE-ProRule" id="PRU00169"/>
    </source>
</evidence>